<sequence>MASVLETAIARARSGQLTMQAVLWTFAASTLYVPSGADPGETFTDFQPVLFPKDDHSMMAVFTSPREAERVSHLAPFVVAMSGSQLLLQSPATQGLVVNPGSNLGFDIEPAGIAKFRTELA</sequence>
<dbReference type="EMBL" id="FNJN01000002">
    <property type="protein sequence ID" value="SDO81904.1"/>
    <property type="molecule type" value="Genomic_DNA"/>
</dbReference>
<evidence type="ECO:0000259" key="1">
    <source>
        <dbReference type="Pfam" id="PF07179"/>
    </source>
</evidence>
<name>A0A1H0MNH9_MICTS</name>
<dbReference type="AlphaFoldDB" id="A0A1H0MNH9"/>
<reference evidence="2 3" key="1">
    <citation type="submission" date="2016-10" db="EMBL/GenBank/DDBJ databases">
        <authorList>
            <person name="de Groot N.N."/>
        </authorList>
    </citation>
    <scope>NUCLEOTIDE SEQUENCE [LARGE SCALE GENOMIC DNA]</scope>
    <source>
        <strain evidence="2 3">StLB037</strain>
    </source>
</reference>
<accession>A0A1H0MNH9</accession>
<gene>
    <name evidence="2" type="ORF">SAMN04487788_1068</name>
</gene>
<dbReference type="InterPro" id="IPR009839">
    <property type="entry name" value="SseB_N"/>
</dbReference>
<organism evidence="2 3">
    <name type="scientific">Microbacterium testaceum (strain StLB037)</name>
    <dbReference type="NCBI Taxonomy" id="979556"/>
    <lineage>
        <taxon>Bacteria</taxon>
        <taxon>Bacillati</taxon>
        <taxon>Actinomycetota</taxon>
        <taxon>Actinomycetes</taxon>
        <taxon>Micrococcales</taxon>
        <taxon>Microbacteriaceae</taxon>
        <taxon>Microbacterium</taxon>
    </lineage>
</organism>
<evidence type="ECO:0000313" key="2">
    <source>
        <dbReference type="EMBL" id="SDO81904.1"/>
    </source>
</evidence>
<feature type="domain" description="SseB protein N-terminal" evidence="1">
    <location>
        <begin position="5"/>
        <end position="114"/>
    </location>
</feature>
<evidence type="ECO:0000313" key="3">
    <source>
        <dbReference type="Proteomes" id="UP000186456"/>
    </source>
</evidence>
<dbReference type="RefSeq" id="WP_081349686.1">
    <property type="nucleotide sequence ID" value="NZ_FNJN01000002.1"/>
</dbReference>
<proteinExistence type="predicted"/>
<dbReference type="Pfam" id="PF07179">
    <property type="entry name" value="SseB"/>
    <property type="match status" value="1"/>
</dbReference>
<dbReference type="Proteomes" id="UP000186456">
    <property type="component" value="Unassembled WGS sequence"/>
</dbReference>
<protein>
    <submittedName>
        <fullName evidence="2">SseB protein N-terminal domain-containing protein</fullName>
    </submittedName>
</protein>